<feature type="chain" id="PRO_5008580745" evidence="2">
    <location>
        <begin position="21"/>
        <end position="134"/>
    </location>
</feature>
<name>A0A1B6CWR2_9HEMI</name>
<proteinExistence type="predicted"/>
<organism evidence="3">
    <name type="scientific">Clastoptera arizonana</name>
    <name type="common">Arizona spittle bug</name>
    <dbReference type="NCBI Taxonomy" id="38151"/>
    <lineage>
        <taxon>Eukaryota</taxon>
        <taxon>Metazoa</taxon>
        <taxon>Ecdysozoa</taxon>
        <taxon>Arthropoda</taxon>
        <taxon>Hexapoda</taxon>
        <taxon>Insecta</taxon>
        <taxon>Pterygota</taxon>
        <taxon>Neoptera</taxon>
        <taxon>Paraneoptera</taxon>
        <taxon>Hemiptera</taxon>
        <taxon>Auchenorrhyncha</taxon>
        <taxon>Cercopoidea</taxon>
        <taxon>Clastopteridae</taxon>
        <taxon>Clastoptera</taxon>
    </lineage>
</organism>
<evidence type="ECO:0000256" key="1">
    <source>
        <dbReference type="SAM" id="MobiDB-lite"/>
    </source>
</evidence>
<feature type="region of interest" description="Disordered" evidence="1">
    <location>
        <begin position="61"/>
        <end position="85"/>
    </location>
</feature>
<reference evidence="3" key="1">
    <citation type="submission" date="2015-12" db="EMBL/GenBank/DDBJ databases">
        <title>De novo transcriptome assembly of four potential Pierce s Disease insect vectors from Arizona vineyards.</title>
        <authorList>
            <person name="Tassone E.E."/>
        </authorList>
    </citation>
    <scope>NUCLEOTIDE SEQUENCE</scope>
</reference>
<keyword evidence="2" id="KW-0732">Signal</keyword>
<protein>
    <submittedName>
        <fullName evidence="3">Uncharacterized protein</fullName>
    </submittedName>
</protein>
<evidence type="ECO:0000313" key="3">
    <source>
        <dbReference type="EMBL" id="JAS17613.1"/>
    </source>
</evidence>
<accession>A0A1B6CWR2</accession>
<feature type="non-terminal residue" evidence="3">
    <location>
        <position position="1"/>
    </location>
</feature>
<gene>
    <name evidence="3" type="ORF">g.44692</name>
</gene>
<sequence>WMSKVSLFLLVGYLAGCTTGSCLSYGHSCWGAHGKRSSEAQDSRWFISRLAPISSRLQHQSNSGQWFARPAQETEEDQRKPPLGEQSLLIPDEVFPAEETAGDREVIVMEQRPRIFKLLNRSPNKIEFKDPVKK</sequence>
<evidence type="ECO:0000256" key="2">
    <source>
        <dbReference type="SAM" id="SignalP"/>
    </source>
</evidence>
<feature type="signal peptide" evidence="2">
    <location>
        <begin position="1"/>
        <end position="20"/>
    </location>
</feature>
<dbReference type="AlphaFoldDB" id="A0A1B6CWR2"/>
<dbReference type="EMBL" id="GEDC01019685">
    <property type="protein sequence ID" value="JAS17613.1"/>
    <property type="molecule type" value="Transcribed_RNA"/>
</dbReference>